<comment type="subcellular location">
    <subcellularLocation>
        <location evidence="1">Nucleus</location>
    </subcellularLocation>
    <subcellularLocation>
        <location evidence="2">Target cell membrane</location>
    </subcellularLocation>
</comment>
<dbReference type="InterPro" id="IPR019734">
    <property type="entry name" value="TPR_rpt"/>
</dbReference>
<dbReference type="Proteomes" id="UP001142055">
    <property type="component" value="Chromosome 1"/>
</dbReference>
<evidence type="ECO:0000256" key="1">
    <source>
        <dbReference type="ARBA" id="ARBA00004123"/>
    </source>
</evidence>
<dbReference type="PROSITE" id="PS50088">
    <property type="entry name" value="ANK_REPEAT"/>
    <property type="match status" value="3"/>
</dbReference>
<feature type="region of interest" description="Disordered" evidence="12">
    <location>
        <begin position="531"/>
        <end position="553"/>
    </location>
</feature>
<evidence type="ECO:0000256" key="3">
    <source>
        <dbReference type="ARBA" id="ARBA00022483"/>
    </source>
</evidence>
<dbReference type="SUPFAM" id="SSF48452">
    <property type="entry name" value="TPR-like"/>
    <property type="match status" value="2"/>
</dbReference>
<dbReference type="PANTHER" id="PTHR46358:SF1">
    <property type="entry name" value="TONSOKU-LIKE PROTEIN"/>
    <property type="match status" value="1"/>
</dbReference>
<evidence type="ECO:0000256" key="10">
    <source>
        <dbReference type="PROSITE-ProRule" id="PRU00023"/>
    </source>
</evidence>
<evidence type="ECO:0000313" key="13">
    <source>
        <dbReference type="EMBL" id="KAJ6225323.1"/>
    </source>
</evidence>
<organism evidence="13 14">
    <name type="scientific">Blomia tropicalis</name>
    <name type="common">Mite</name>
    <dbReference type="NCBI Taxonomy" id="40697"/>
    <lineage>
        <taxon>Eukaryota</taxon>
        <taxon>Metazoa</taxon>
        <taxon>Ecdysozoa</taxon>
        <taxon>Arthropoda</taxon>
        <taxon>Chelicerata</taxon>
        <taxon>Arachnida</taxon>
        <taxon>Acari</taxon>
        <taxon>Acariformes</taxon>
        <taxon>Sarcoptiformes</taxon>
        <taxon>Astigmata</taxon>
        <taxon>Glycyphagoidea</taxon>
        <taxon>Echimyopodidae</taxon>
        <taxon>Blomia</taxon>
    </lineage>
</organism>
<dbReference type="InterPro" id="IPR036770">
    <property type="entry name" value="Ankyrin_rpt-contain_sf"/>
</dbReference>
<keyword evidence="11" id="KW-0802">TPR repeat</keyword>
<evidence type="ECO:0000256" key="5">
    <source>
        <dbReference type="ARBA" id="ARBA00022614"/>
    </source>
</evidence>
<dbReference type="Pfam" id="PF12796">
    <property type="entry name" value="Ank_2"/>
    <property type="match status" value="1"/>
</dbReference>
<dbReference type="SMART" id="SM00248">
    <property type="entry name" value="ANK"/>
    <property type="match status" value="3"/>
</dbReference>
<dbReference type="Pfam" id="PF00023">
    <property type="entry name" value="Ank"/>
    <property type="match status" value="1"/>
</dbReference>
<dbReference type="PROSITE" id="PS50297">
    <property type="entry name" value="ANK_REP_REGION"/>
    <property type="match status" value="3"/>
</dbReference>
<feature type="region of interest" description="Disordered" evidence="12">
    <location>
        <begin position="758"/>
        <end position="778"/>
    </location>
</feature>
<feature type="repeat" description="TPR" evidence="11">
    <location>
        <begin position="166"/>
        <end position="199"/>
    </location>
</feature>
<feature type="region of interest" description="Disordered" evidence="12">
    <location>
        <begin position="790"/>
        <end position="809"/>
    </location>
</feature>
<comment type="caution">
    <text evidence="13">The sequence shown here is derived from an EMBL/GenBank/DDBJ whole genome shotgun (WGS) entry which is preliminary data.</text>
</comment>
<proteinExistence type="predicted"/>
<dbReference type="Gene3D" id="1.25.40.10">
    <property type="entry name" value="Tetratricopeptide repeat domain"/>
    <property type="match status" value="2"/>
</dbReference>
<dbReference type="GO" id="GO:0031297">
    <property type="term" value="P:replication fork processing"/>
    <property type="evidence" value="ECO:0007669"/>
    <property type="project" value="TreeGrafter"/>
</dbReference>
<accession>A0A9Q0RRA2</accession>
<keyword evidence="9" id="KW-1053">Target membrane</keyword>
<evidence type="ECO:0000313" key="14">
    <source>
        <dbReference type="Proteomes" id="UP001142055"/>
    </source>
</evidence>
<dbReference type="GO" id="GO:0044231">
    <property type="term" value="C:host cell presynaptic membrane"/>
    <property type="evidence" value="ECO:0007669"/>
    <property type="project" value="UniProtKB-KW"/>
</dbReference>
<dbReference type="PANTHER" id="PTHR46358">
    <property type="entry name" value="TONSOKU-LIKE PROTEIN"/>
    <property type="match status" value="1"/>
</dbReference>
<dbReference type="PRINTS" id="PR01415">
    <property type="entry name" value="ANKYRIN"/>
</dbReference>
<evidence type="ECO:0008006" key="15">
    <source>
        <dbReference type="Google" id="ProtNLM"/>
    </source>
</evidence>
<dbReference type="Gene3D" id="1.25.40.20">
    <property type="entry name" value="Ankyrin repeat-containing domain"/>
    <property type="match status" value="1"/>
</dbReference>
<keyword evidence="6" id="KW-0677">Repeat</keyword>
<dbReference type="GO" id="GO:0006887">
    <property type="term" value="P:exocytosis"/>
    <property type="evidence" value="ECO:0007669"/>
    <property type="project" value="UniProtKB-KW"/>
</dbReference>
<evidence type="ECO:0000256" key="8">
    <source>
        <dbReference type="ARBA" id="ARBA00023242"/>
    </source>
</evidence>
<evidence type="ECO:0000256" key="9">
    <source>
        <dbReference type="ARBA" id="ARBA00023298"/>
    </source>
</evidence>
<keyword evidence="4" id="KW-1052">Target cell membrane</keyword>
<dbReference type="SUPFAM" id="SSF48403">
    <property type="entry name" value="Ankyrin repeat"/>
    <property type="match status" value="1"/>
</dbReference>
<keyword evidence="8" id="KW-0539">Nucleus</keyword>
<feature type="repeat" description="ANK" evidence="10">
    <location>
        <begin position="599"/>
        <end position="631"/>
    </location>
</feature>
<dbReference type="InterPro" id="IPR052311">
    <property type="entry name" value="MMS22L-TONSL_complex_comp"/>
</dbReference>
<feature type="repeat" description="ANK" evidence="10">
    <location>
        <begin position="566"/>
        <end position="598"/>
    </location>
</feature>
<keyword evidence="7" id="KW-0800">Toxin</keyword>
<dbReference type="GO" id="GO:0043596">
    <property type="term" value="C:nuclear replication fork"/>
    <property type="evidence" value="ECO:0007669"/>
    <property type="project" value="TreeGrafter"/>
</dbReference>
<dbReference type="InterPro" id="IPR011990">
    <property type="entry name" value="TPR-like_helical_dom_sf"/>
</dbReference>
<evidence type="ECO:0000256" key="12">
    <source>
        <dbReference type="SAM" id="MobiDB-lite"/>
    </source>
</evidence>
<evidence type="ECO:0000256" key="4">
    <source>
        <dbReference type="ARBA" id="ARBA00022537"/>
    </source>
</evidence>
<keyword evidence="7" id="KW-0528">Neurotoxin</keyword>
<keyword evidence="9" id="KW-0472">Membrane</keyword>
<feature type="repeat" description="TPR" evidence="11">
    <location>
        <begin position="356"/>
        <end position="389"/>
    </location>
</feature>
<protein>
    <recommendedName>
        <fullName evidence="15">Tonsoku-like protein</fullName>
    </recommendedName>
</protein>
<dbReference type="GO" id="GO:0000724">
    <property type="term" value="P:double-strand break repair via homologous recombination"/>
    <property type="evidence" value="ECO:0007669"/>
    <property type="project" value="TreeGrafter"/>
</dbReference>
<sequence length="1230" mass="140861">MTSIKELKNEKIKFKCEPSKCVEITNLLGHKYREVGRYDDAILEHNEAIVLCHKIKNQSISREYEAITRRALGECYSEMGKHVEAKAEHDIYLRLVLEQNDSIEIQRARATIGRTFLLWAQDTDTGQIQRSLLSKSAASFKKALELCEKLMSSGKLKTREYADMKSRLLLNLGLVYENLNEFDKCQKLLFESIELTKSNFLYEDLFRCQISLGSIYEKIDLLDDAHRSFKEAIQTANLLKSKTKKCDALMSIGLILLKLEDIDKARYYLKKAFYTKTPVLEDKSKAERLLKIVSVIRDDLQKLARCANEDCDQIMDLCDRLGDHFVEVKCYSLAIKYYKQELNEAKQANKPNSLLAKIYVSIGQTYCDIGNYSEAITYFTQECNLHLANKCEQSASLLKIAELQENLYNETDELDLDEKATLKGQIIANYEKAIGLFDDCDVSSNIQHLTTNSNNRDPNLKSYIHAIKCFSRFLKAHNFNIDLQDKLEKKLLWFNNINDSDDEESENEGDDIGDHIGDLYDNYKLDLLSSDSDNSAESDEEIPANIHAGRNKRNPNAAKVNRLNQFGETPLHTACIAGNILQVERLIEQKASISARDFCGWTPLHEACNHGHVEIVECLLKNGANVEACDERSELLTPLHDACNCGHFDIIKLLLKYGSNVLAVNAKNETPLECLMSWRMRTENELVNHDIEKCIALEQEMLDIMKSKGRDCTHLYDKIKMKNKSSNLNIPTVNRHQSDVRVTLKARNLVGDDIYLERNDEQEQFEQRPDRPNYDEPRTARNEYQNTMKQLRRNHLDSRFSSKLDSRDRTGRTALLSENELVPRNDWLVVDTPNDGPKKSKRRTKESCLEPDRKKMKLQQTVSSNRSIGTLIELSNSSDCETDHNIDQSMYEETESSLEKIPTKAISDWSSRGTNRIVENVECSDRMREPQIVANKPTSNQDSVCKMAIVQFNDQQKSSFAVAINRKGLTFKWLSDELSKRYFRKYAVKPVISLFTAEGAILSDEDEVSDFISVKETFQAHIESLTTDPPQKRYVELCRDNRIKPNQRLIEILRSVRLSGSFNVNNVYIGSTKQVMVMFQSLFRQEVKEINLSNTNILCEKANIRCFFNLVNALPTLQVLNLSGAAFPPNYLMQLLKLSPNLCHLDLSFNSIGDDNAFILSQIIIIYDKLRNFNLSACDLSQDLFKNKNFISSIRGSNLVAIDFDYNSITPDLVNKFKSLGTDNSFLKCL</sequence>
<dbReference type="SMART" id="SM00028">
    <property type="entry name" value="TPR"/>
    <property type="match status" value="6"/>
</dbReference>
<gene>
    <name evidence="13" type="ORF">RDWZM_003868</name>
</gene>
<keyword evidence="5" id="KW-0433">Leucine-rich repeat</keyword>
<keyword evidence="10" id="KW-0040">ANK repeat</keyword>
<dbReference type="AlphaFoldDB" id="A0A9Q0RRA2"/>
<feature type="repeat" description="ANK" evidence="10">
    <location>
        <begin position="634"/>
        <end position="666"/>
    </location>
</feature>
<reference evidence="13" key="1">
    <citation type="submission" date="2022-12" db="EMBL/GenBank/DDBJ databases">
        <title>Genome assemblies of Blomia tropicalis.</title>
        <authorList>
            <person name="Cui Y."/>
        </authorList>
    </citation>
    <scope>NUCLEOTIDE SEQUENCE</scope>
    <source>
        <tissue evidence="13">Adult mites</tissue>
    </source>
</reference>
<dbReference type="EMBL" id="JAPWDV010000001">
    <property type="protein sequence ID" value="KAJ6225323.1"/>
    <property type="molecule type" value="Genomic_DNA"/>
</dbReference>
<dbReference type="GO" id="GO:0044218">
    <property type="term" value="C:other organism cell membrane"/>
    <property type="evidence" value="ECO:0007669"/>
    <property type="project" value="UniProtKB-KW"/>
</dbReference>
<evidence type="ECO:0000256" key="2">
    <source>
        <dbReference type="ARBA" id="ARBA00004175"/>
    </source>
</evidence>
<feature type="region of interest" description="Disordered" evidence="12">
    <location>
        <begin position="827"/>
        <end position="862"/>
    </location>
</feature>
<feature type="compositionally biased region" description="Basic and acidic residues" evidence="12">
    <location>
        <begin position="794"/>
        <end position="809"/>
    </location>
</feature>
<name>A0A9Q0RRA2_BLOTA</name>
<dbReference type="Pfam" id="PF13181">
    <property type="entry name" value="TPR_8"/>
    <property type="match status" value="1"/>
</dbReference>
<dbReference type="SUPFAM" id="SSF52047">
    <property type="entry name" value="RNI-like"/>
    <property type="match status" value="1"/>
</dbReference>
<dbReference type="InterPro" id="IPR002110">
    <property type="entry name" value="Ankyrin_rpt"/>
</dbReference>
<dbReference type="OMA" id="ITQHLAK"/>
<keyword evidence="14" id="KW-1185">Reference proteome</keyword>
<dbReference type="PROSITE" id="PS50005">
    <property type="entry name" value="TPR"/>
    <property type="match status" value="2"/>
</dbReference>
<evidence type="ECO:0000256" key="7">
    <source>
        <dbReference type="ARBA" id="ARBA00023028"/>
    </source>
</evidence>
<evidence type="ECO:0000256" key="11">
    <source>
        <dbReference type="PROSITE-ProRule" id="PRU00339"/>
    </source>
</evidence>
<dbReference type="InterPro" id="IPR032675">
    <property type="entry name" value="LRR_dom_sf"/>
</dbReference>
<dbReference type="Gene3D" id="3.80.10.10">
    <property type="entry name" value="Ribonuclease Inhibitor"/>
    <property type="match status" value="1"/>
</dbReference>
<keyword evidence="3" id="KW-0268">Exocytosis</keyword>
<evidence type="ECO:0000256" key="6">
    <source>
        <dbReference type="ARBA" id="ARBA00022737"/>
    </source>
</evidence>
<keyword evidence="7" id="KW-0638">Presynaptic neurotoxin</keyword>